<evidence type="ECO:0000313" key="7">
    <source>
        <dbReference type="Proteomes" id="UP000176988"/>
    </source>
</evidence>
<reference evidence="6 7" key="1">
    <citation type="journal article" date="2016" name="Nat. Commun.">
        <title>Thousands of microbial genomes shed light on interconnected biogeochemical processes in an aquifer system.</title>
        <authorList>
            <person name="Anantharaman K."/>
            <person name="Brown C.T."/>
            <person name="Hug L.A."/>
            <person name="Sharon I."/>
            <person name="Castelle C.J."/>
            <person name="Probst A.J."/>
            <person name="Thomas B.C."/>
            <person name="Singh A."/>
            <person name="Wilkins M.J."/>
            <person name="Karaoz U."/>
            <person name="Brodie E.L."/>
            <person name="Williams K.H."/>
            <person name="Hubbard S.S."/>
            <person name="Banfield J.F."/>
        </authorList>
    </citation>
    <scope>NUCLEOTIDE SEQUENCE [LARGE SCALE GENOMIC DNA]</scope>
</reference>
<keyword evidence="3" id="KW-0732">Signal</keyword>
<comment type="similarity">
    <text evidence="1 4">Belongs to the bacterial solute-binding protein 9 family.</text>
</comment>
<evidence type="ECO:0000256" key="2">
    <source>
        <dbReference type="ARBA" id="ARBA00022448"/>
    </source>
</evidence>
<keyword evidence="5" id="KW-1133">Transmembrane helix</keyword>
<dbReference type="Pfam" id="PF01297">
    <property type="entry name" value="ZnuA"/>
    <property type="match status" value="1"/>
</dbReference>
<evidence type="ECO:0000256" key="3">
    <source>
        <dbReference type="ARBA" id="ARBA00022729"/>
    </source>
</evidence>
<protein>
    <recommendedName>
        <fullName evidence="8">Zinc ABC transporter substrate-binding protein</fullName>
    </recommendedName>
</protein>
<keyword evidence="5" id="KW-0472">Membrane</keyword>
<dbReference type="STRING" id="1802424.A2480_02435"/>
<dbReference type="PRINTS" id="PR00691">
    <property type="entry name" value="ADHESINB"/>
</dbReference>
<dbReference type="EMBL" id="MGFG01000030">
    <property type="protein sequence ID" value="OGM00537.1"/>
    <property type="molecule type" value="Genomic_DNA"/>
</dbReference>
<dbReference type="InterPro" id="IPR050492">
    <property type="entry name" value="Bact_metal-bind_prot9"/>
</dbReference>
<sequence length="306" mass="33725">MSVNTKKIAVVIVVVAILAIILFIFPSRKMITETSDRTVAATIFPLYDIARNVAGDDLTVVCLLPPGASPHTFEPTPSIIRQISSASAVFAFGHGIDSWAETLADGAEKPIVVVDTNVPLRRALDEDEEEENHDNEYSDGIDPHYWLSIPNAKLIAANIAADLAIRYPDLAEHFTTNLDHYQAELDRTDTQLRETLKLTGNREIVTLHDAWYYFTEEYGLTIIGSFLPTPGREPTPQYLAALGQAVSRSGSKILFSEPQISTDTLQPFIHDHQLKMAILDPLGGTGDHTSYIKTMLANAEIIAKNQ</sequence>
<dbReference type="GO" id="GO:0007155">
    <property type="term" value="P:cell adhesion"/>
    <property type="evidence" value="ECO:0007669"/>
    <property type="project" value="InterPro"/>
</dbReference>
<keyword evidence="2 4" id="KW-0813">Transport</keyword>
<proteinExistence type="inferred from homology"/>
<dbReference type="PRINTS" id="PR00690">
    <property type="entry name" value="ADHESNFAMILY"/>
</dbReference>
<evidence type="ECO:0000256" key="4">
    <source>
        <dbReference type="RuleBase" id="RU003512"/>
    </source>
</evidence>
<evidence type="ECO:0000256" key="5">
    <source>
        <dbReference type="SAM" id="Phobius"/>
    </source>
</evidence>
<comment type="caution">
    <text evidence="6">The sequence shown here is derived from an EMBL/GenBank/DDBJ whole genome shotgun (WGS) entry which is preliminary data.</text>
</comment>
<organism evidence="6 7">
    <name type="scientific">Candidatus Uhrbacteria bacterium RIFOXYC2_FULL_47_19</name>
    <dbReference type="NCBI Taxonomy" id="1802424"/>
    <lineage>
        <taxon>Bacteria</taxon>
        <taxon>Candidatus Uhriibacteriota</taxon>
    </lineage>
</organism>
<dbReference type="PANTHER" id="PTHR42953">
    <property type="entry name" value="HIGH-AFFINITY ZINC UPTAKE SYSTEM PROTEIN ZNUA-RELATED"/>
    <property type="match status" value="1"/>
</dbReference>
<dbReference type="InterPro" id="IPR006127">
    <property type="entry name" value="ZnuA-like"/>
</dbReference>
<name>A0A1F7WD86_9BACT</name>
<dbReference type="Proteomes" id="UP000176988">
    <property type="component" value="Unassembled WGS sequence"/>
</dbReference>
<dbReference type="Gene3D" id="3.40.50.1980">
    <property type="entry name" value="Nitrogenase molybdenum iron protein domain"/>
    <property type="match status" value="2"/>
</dbReference>
<dbReference type="GO" id="GO:0046872">
    <property type="term" value="F:metal ion binding"/>
    <property type="evidence" value="ECO:0007669"/>
    <property type="project" value="InterPro"/>
</dbReference>
<dbReference type="InterPro" id="IPR006128">
    <property type="entry name" value="Lipoprotein_PsaA-like"/>
</dbReference>
<gene>
    <name evidence="6" type="ORF">A2480_02435</name>
</gene>
<dbReference type="AlphaFoldDB" id="A0A1F7WD86"/>
<feature type="transmembrane region" description="Helical" evidence="5">
    <location>
        <begin position="7"/>
        <end position="25"/>
    </location>
</feature>
<dbReference type="GO" id="GO:0030001">
    <property type="term" value="P:metal ion transport"/>
    <property type="evidence" value="ECO:0007669"/>
    <property type="project" value="InterPro"/>
</dbReference>
<dbReference type="PANTHER" id="PTHR42953:SF3">
    <property type="entry name" value="HIGH-AFFINITY ZINC UPTAKE SYSTEM PROTEIN ZNUA"/>
    <property type="match status" value="1"/>
</dbReference>
<dbReference type="SUPFAM" id="SSF53807">
    <property type="entry name" value="Helical backbone' metal receptor"/>
    <property type="match status" value="1"/>
</dbReference>
<evidence type="ECO:0000256" key="1">
    <source>
        <dbReference type="ARBA" id="ARBA00011028"/>
    </source>
</evidence>
<accession>A0A1F7WD86</accession>
<evidence type="ECO:0000313" key="6">
    <source>
        <dbReference type="EMBL" id="OGM00537.1"/>
    </source>
</evidence>
<keyword evidence="5" id="KW-0812">Transmembrane</keyword>
<evidence type="ECO:0008006" key="8">
    <source>
        <dbReference type="Google" id="ProtNLM"/>
    </source>
</evidence>
<dbReference type="InterPro" id="IPR006129">
    <property type="entry name" value="AdhesinB"/>
</dbReference>